<dbReference type="AlphaFoldDB" id="A0A1G6MUS2"/>
<protein>
    <submittedName>
        <fullName evidence="1">Uncharacterized protein</fullName>
    </submittedName>
</protein>
<proteinExistence type="predicted"/>
<reference evidence="2" key="1">
    <citation type="submission" date="2016-10" db="EMBL/GenBank/DDBJ databases">
        <authorList>
            <person name="Varghese N."/>
            <person name="Submissions S."/>
        </authorList>
    </citation>
    <scope>NUCLEOTIDE SEQUENCE [LARGE SCALE GENOMIC DNA]</scope>
    <source>
        <strain evidence="2">IBRC-M 10403</strain>
    </source>
</reference>
<dbReference type="RefSeq" id="WP_091449346.1">
    <property type="nucleotide sequence ID" value="NZ_FMZZ01000003.1"/>
</dbReference>
<gene>
    <name evidence="1" type="ORF">SAMN05216174_10340</name>
</gene>
<organism evidence="1 2">
    <name type="scientific">Actinokineospora iranica</name>
    <dbReference type="NCBI Taxonomy" id="1271860"/>
    <lineage>
        <taxon>Bacteria</taxon>
        <taxon>Bacillati</taxon>
        <taxon>Actinomycetota</taxon>
        <taxon>Actinomycetes</taxon>
        <taxon>Pseudonocardiales</taxon>
        <taxon>Pseudonocardiaceae</taxon>
        <taxon>Actinokineospora</taxon>
    </lineage>
</organism>
<accession>A0A1G6MUS2</accession>
<dbReference type="OrthoDB" id="4774779at2"/>
<dbReference type="Proteomes" id="UP000199501">
    <property type="component" value="Unassembled WGS sequence"/>
</dbReference>
<evidence type="ECO:0000313" key="1">
    <source>
        <dbReference type="EMBL" id="SDC59300.1"/>
    </source>
</evidence>
<evidence type="ECO:0000313" key="2">
    <source>
        <dbReference type="Proteomes" id="UP000199501"/>
    </source>
</evidence>
<keyword evidence="2" id="KW-1185">Reference proteome</keyword>
<dbReference type="STRING" id="1271860.SAMN05216174_10340"/>
<name>A0A1G6MUS2_9PSEU</name>
<sequence length="74" mass="8234">MVSEFERTKDTIQEMTETAATHVGRIAQIITSAVRDVAREIGDWATDTIEMREAAQRAAADHKPARPVIVDEEP</sequence>
<dbReference type="EMBL" id="FMZZ01000003">
    <property type="protein sequence ID" value="SDC59300.1"/>
    <property type="molecule type" value="Genomic_DNA"/>
</dbReference>